<keyword evidence="1" id="KW-0812">Transmembrane</keyword>
<evidence type="ECO:0000256" key="1">
    <source>
        <dbReference type="SAM" id="Phobius"/>
    </source>
</evidence>
<keyword evidence="4" id="KW-1185">Reference proteome</keyword>
<dbReference type="EMBL" id="VTWH01000002">
    <property type="protein sequence ID" value="KAA0970270.1"/>
    <property type="molecule type" value="Genomic_DNA"/>
</dbReference>
<gene>
    <name evidence="3" type="ORF">FPY71_06995</name>
</gene>
<dbReference type="AlphaFoldDB" id="A0A5B0DXJ0"/>
<evidence type="ECO:0000313" key="4">
    <source>
        <dbReference type="Proteomes" id="UP000324738"/>
    </source>
</evidence>
<keyword evidence="1" id="KW-0472">Membrane</keyword>
<proteinExistence type="predicted"/>
<feature type="transmembrane region" description="Helical" evidence="1">
    <location>
        <begin position="54"/>
        <end position="72"/>
    </location>
</feature>
<dbReference type="OrthoDB" id="2873672at2"/>
<organism evidence="3 4">
    <name type="scientific">Aureimonas fodinaquatilis</name>
    <dbReference type="NCBI Taxonomy" id="2565783"/>
    <lineage>
        <taxon>Bacteria</taxon>
        <taxon>Pseudomonadati</taxon>
        <taxon>Pseudomonadota</taxon>
        <taxon>Alphaproteobacteria</taxon>
        <taxon>Hyphomicrobiales</taxon>
        <taxon>Aurantimonadaceae</taxon>
        <taxon>Aureimonas</taxon>
    </lineage>
</organism>
<name>A0A5B0DXJ0_9HYPH</name>
<evidence type="ECO:0000259" key="2">
    <source>
        <dbReference type="Pfam" id="PF09990"/>
    </source>
</evidence>
<feature type="transmembrane region" description="Helical" evidence="1">
    <location>
        <begin position="21"/>
        <end position="42"/>
    </location>
</feature>
<keyword evidence="1" id="KW-1133">Transmembrane helix</keyword>
<dbReference type="Pfam" id="PF09990">
    <property type="entry name" value="DUF2231"/>
    <property type="match status" value="1"/>
</dbReference>
<dbReference type="RefSeq" id="WP_149299084.1">
    <property type="nucleotide sequence ID" value="NZ_VTWH01000002.1"/>
</dbReference>
<dbReference type="InterPro" id="IPR019251">
    <property type="entry name" value="DUF2231_TM"/>
</dbReference>
<dbReference type="Proteomes" id="UP000324738">
    <property type="component" value="Unassembled WGS sequence"/>
</dbReference>
<sequence>MSSYPYVKYAPPTFAGSAYRIISAFPIAAFSLTIVTDVAYWQTANLLWLHFSEWLLFAGIIFGVLAALVRVLEAFTGGTRHKAAYYIAGAAVLLLALVNNFVHTADGITAVIPYGLALSILTAVAMCAAGLFGRIGGHYA</sequence>
<comment type="caution">
    <text evidence="3">The sequence shown here is derived from an EMBL/GenBank/DDBJ whole genome shotgun (WGS) entry which is preliminary data.</text>
</comment>
<feature type="transmembrane region" description="Helical" evidence="1">
    <location>
        <begin position="108"/>
        <end position="132"/>
    </location>
</feature>
<feature type="transmembrane region" description="Helical" evidence="1">
    <location>
        <begin position="84"/>
        <end position="102"/>
    </location>
</feature>
<evidence type="ECO:0000313" key="3">
    <source>
        <dbReference type="EMBL" id="KAA0970270.1"/>
    </source>
</evidence>
<reference evidence="3 4" key="1">
    <citation type="submission" date="2019-08" db="EMBL/GenBank/DDBJ databases">
        <title>Aureimonas fodiniaquatilis sp. nov., isolated from a coal mine wastewater.</title>
        <authorList>
            <person name="Kim W."/>
        </authorList>
    </citation>
    <scope>NUCLEOTIDE SEQUENCE [LARGE SCALE GENOMIC DNA]</scope>
    <source>
        <strain evidence="3 4">CAU 1482</strain>
    </source>
</reference>
<accession>A0A5B0DXJ0</accession>
<protein>
    <submittedName>
        <fullName evidence="3">DUF2231 domain-containing protein</fullName>
    </submittedName>
</protein>
<feature type="domain" description="DUF2231" evidence="2">
    <location>
        <begin position="24"/>
        <end position="133"/>
    </location>
</feature>